<comment type="caution">
    <text evidence="1">The sequence shown here is derived from an EMBL/GenBank/DDBJ whole genome shotgun (WGS) entry which is preliminary data.</text>
</comment>
<evidence type="ECO:0000313" key="2">
    <source>
        <dbReference type="Proteomes" id="UP000789366"/>
    </source>
</evidence>
<accession>A0ACA9JX17</accession>
<proteinExistence type="predicted"/>
<keyword evidence="2" id="KW-1185">Reference proteome</keyword>
<organism evidence="1 2">
    <name type="scientific">Cetraspora pellucida</name>
    <dbReference type="NCBI Taxonomy" id="1433469"/>
    <lineage>
        <taxon>Eukaryota</taxon>
        <taxon>Fungi</taxon>
        <taxon>Fungi incertae sedis</taxon>
        <taxon>Mucoromycota</taxon>
        <taxon>Glomeromycotina</taxon>
        <taxon>Glomeromycetes</taxon>
        <taxon>Diversisporales</taxon>
        <taxon>Gigasporaceae</taxon>
        <taxon>Cetraspora</taxon>
    </lineage>
</organism>
<protein>
    <submittedName>
        <fullName evidence="1">10475_t:CDS:1</fullName>
    </submittedName>
</protein>
<dbReference type="Proteomes" id="UP000789366">
    <property type="component" value="Unassembled WGS sequence"/>
</dbReference>
<evidence type="ECO:0000313" key="1">
    <source>
        <dbReference type="EMBL" id="CAG8440494.1"/>
    </source>
</evidence>
<gene>
    <name evidence="1" type="ORF">SPELUC_LOCUS140</name>
</gene>
<reference evidence="1" key="1">
    <citation type="submission" date="2021-06" db="EMBL/GenBank/DDBJ databases">
        <authorList>
            <person name="Kallberg Y."/>
            <person name="Tangrot J."/>
            <person name="Rosling A."/>
        </authorList>
    </citation>
    <scope>NUCLEOTIDE SEQUENCE</scope>
    <source>
        <strain evidence="1">28 12/20/2015</strain>
    </source>
</reference>
<name>A0ACA9JX17_9GLOM</name>
<dbReference type="EMBL" id="CAJVPW010000036">
    <property type="protein sequence ID" value="CAG8440494.1"/>
    <property type="molecule type" value="Genomic_DNA"/>
</dbReference>
<sequence>MLPQKFAVLETDVNAHSMVDWYNFCQDICSLVLLNQETVKIRGQEKIVEIDKTSLPKYGTVKNLYDNYFSEYMWQRCFVQDDSNAFNMLVNHIVLYGKKLEHMICIPMEEH</sequence>